<evidence type="ECO:0000259" key="6">
    <source>
        <dbReference type="Pfam" id="PF02518"/>
    </source>
</evidence>
<dbReference type="InterPro" id="IPR003594">
    <property type="entry name" value="HATPase_dom"/>
</dbReference>
<feature type="region of interest" description="Disordered" evidence="4">
    <location>
        <begin position="1"/>
        <end position="23"/>
    </location>
</feature>
<feature type="transmembrane region" description="Helical" evidence="5">
    <location>
        <begin position="159"/>
        <end position="181"/>
    </location>
</feature>
<dbReference type="InterPro" id="IPR007168">
    <property type="entry name" value="Phageshock_PspC_N"/>
</dbReference>
<keyword evidence="3" id="KW-0902">Two-component regulatory system</keyword>
<evidence type="ECO:0000256" key="2">
    <source>
        <dbReference type="ARBA" id="ARBA00022777"/>
    </source>
</evidence>
<evidence type="ECO:0000256" key="1">
    <source>
        <dbReference type="ARBA" id="ARBA00022679"/>
    </source>
</evidence>
<evidence type="ECO:0000256" key="5">
    <source>
        <dbReference type="SAM" id="Phobius"/>
    </source>
</evidence>
<keyword evidence="2" id="KW-0418">Kinase</keyword>
<dbReference type="PANTHER" id="PTHR24421:SF61">
    <property type="entry name" value="OXYGEN SENSOR HISTIDINE KINASE NREB"/>
    <property type="match status" value="1"/>
</dbReference>
<dbReference type="Pfam" id="PF04024">
    <property type="entry name" value="PspC"/>
    <property type="match status" value="1"/>
</dbReference>
<organism evidence="8 9">
    <name type="scientific">Skermania pinensis</name>
    <dbReference type="NCBI Taxonomy" id="39122"/>
    <lineage>
        <taxon>Bacteria</taxon>
        <taxon>Bacillati</taxon>
        <taxon>Actinomycetota</taxon>
        <taxon>Actinomycetes</taxon>
        <taxon>Mycobacteriales</taxon>
        <taxon>Gordoniaceae</taxon>
        <taxon>Skermania</taxon>
    </lineage>
</organism>
<evidence type="ECO:0000313" key="8">
    <source>
        <dbReference type="EMBL" id="QXQ13182.1"/>
    </source>
</evidence>
<proteinExistence type="predicted"/>
<feature type="transmembrane region" description="Helical" evidence="5">
    <location>
        <begin position="55"/>
        <end position="77"/>
    </location>
</feature>
<feature type="domain" description="Histidine kinase/HSP90-like ATPase" evidence="6">
    <location>
        <begin position="333"/>
        <end position="416"/>
    </location>
</feature>
<evidence type="ECO:0000313" key="9">
    <source>
        <dbReference type="Proteomes" id="UP000887023"/>
    </source>
</evidence>
<dbReference type="Proteomes" id="UP000887023">
    <property type="component" value="Chromosome"/>
</dbReference>
<dbReference type="EMBL" id="CP079105">
    <property type="protein sequence ID" value="QXQ13182.1"/>
    <property type="molecule type" value="Genomic_DNA"/>
</dbReference>
<protein>
    <submittedName>
        <fullName evidence="8">PspC domain-containing protein</fullName>
    </submittedName>
</protein>
<dbReference type="SUPFAM" id="SSF55874">
    <property type="entry name" value="ATPase domain of HSP90 chaperone/DNA topoisomerase II/histidine kinase"/>
    <property type="match status" value="1"/>
</dbReference>
<name>A0ABX8S7M8_9ACTN</name>
<keyword evidence="1" id="KW-0808">Transferase</keyword>
<keyword evidence="5" id="KW-0812">Transmembrane</keyword>
<dbReference type="Gene3D" id="3.30.565.10">
    <property type="entry name" value="Histidine kinase-like ATPase, C-terminal domain"/>
    <property type="match status" value="1"/>
</dbReference>
<feature type="transmembrane region" description="Helical" evidence="5">
    <location>
        <begin position="98"/>
        <end position="115"/>
    </location>
</feature>
<evidence type="ECO:0000256" key="3">
    <source>
        <dbReference type="ARBA" id="ARBA00023012"/>
    </source>
</evidence>
<accession>A0ABX8S7M8</accession>
<gene>
    <name evidence="8" type="ORF">KV203_15020</name>
</gene>
<dbReference type="Pfam" id="PF02518">
    <property type="entry name" value="HATPase_c"/>
    <property type="match status" value="1"/>
</dbReference>
<keyword evidence="9" id="KW-1185">Reference proteome</keyword>
<dbReference type="InterPro" id="IPR036890">
    <property type="entry name" value="HATPase_C_sf"/>
</dbReference>
<dbReference type="InterPro" id="IPR050482">
    <property type="entry name" value="Sensor_HK_TwoCompSys"/>
</dbReference>
<reference evidence="8" key="1">
    <citation type="submission" date="2021-07" db="EMBL/GenBank/DDBJ databases">
        <title>Candidatus Kaistella beijingensis sp. nov. isolated from a municipal wastewater treatment plant is involved in sludge foaming.</title>
        <authorList>
            <person name="Song Y."/>
            <person name="Liu S.-J."/>
        </authorList>
    </citation>
    <scope>NUCLEOTIDE SEQUENCE</scope>
    <source>
        <strain evidence="8">DSM 43998</strain>
    </source>
</reference>
<feature type="transmembrane region" description="Helical" evidence="5">
    <location>
        <begin position="187"/>
        <end position="209"/>
    </location>
</feature>
<sequence length="430" mass="45945">MSSEWSTCHHREVPPVPAQVPKPDRLVRRSGGRIVAGVAGGVADQLGVDPFQVRVAFVLLALLGGAGFVAYGLLWVFAPSGSDTTAADPAERRRAAGLAMLGVGMVGGLTPWLLTGSVAQILFPLLVVALGAALVWREFDAGGPRSMLGMPGRPTRLTWVRIVGGATLIVVGLGVVVLARIDLNSLGPALLAVAAALIGAALLTIPLWLRMLRALNEERMARIRTDERDKIASHLHDSVLQTLALIQRQADRPSEVLRLARSQERELRTWLFGEPERTPAGSLATALRAIAGEVEDQYGIEVTPVIVGDVRIADGPDSAGLALEPFTALLGATRESLVNAAKHAEVDKVDLFAEAEPEQVEIYVRDRGVGFDVAAVSGDRHGLSRSIRDRVERRGGTVSIRSGSDRGTEVHLRMPRTVSALDRPVPEQAR</sequence>
<evidence type="ECO:0000256" key="4">
    <source>
        <dbReference type="SAM" id="MobiDB-lite"/>
    </source>
</evidence>
<evidence type="ECO:0000259" key="7">
    <source>
        <dbReference type="Pfam" id="PF04024"/>
    </source>
</evidence>
<feature type="transmembrane region" description="Helical" evidence="5">
    <location>
        <begin position="121"/>
        <end position="139"/>
    </location>
</feature>
<keyword evidence="5" id="KW-0472">Membrane</keyword>
<feature type="domain" description="Phage shock protein PspC N-terminal" evidence="7">
    <location>
        <begin position="25"/>
        <end position="80"/>
    </location>
</feature>
<dbReference type="PANTHER" id="PTHR24421">
    <property type="entry name" value="NITRATE/NITRITE SENSOR PROTEIN NARX-RELATED"/>
    <property type="match status" value="1"/>
</dbReference>
<keyword evidence="5" id="KW-1133">Transmembrane helix</keyword>
<dbReference type="CDD" id="cd16917">
    <property type="entry name" value="HATPase_UhpB-NarQ-NarX-like"/>
    <property type="match status" value="1"/>
</dbReference>